<reference evidence="1 2" key="1">
    <citation type="submission" date="2021-11" db="EMBL/GenBank/DDBJ databases">
        <title>Aliifidinibius sp. nov., a new bacterium isolated from saline soil.</title>
        <authorList>
            <person name="Galisteo C."/>
            <person name="De La Haba R."/>
            <person name="Sanchez-Porro C."/>
            <person name="Ventosa A."/>
        </authorList>
    </citation>
    <scope>NUCLEOTIDE SEQUENCE [LARGE SCALE GENOMIC DNA]</scope>
    <source>
        <strain evidence="1 2">KACC 190600</strain>
    </source>
</reference>
<proteinExistence type="predicted"/>
<sequence>MKQQTKAYIKKAELDGKKISLPGEVTVNLELSAIDTGGGFHDPIVDFTFTLPGSFGDLQANKKCTIDLLIGNPGNRDDTIHFSYKGTLKSTNGQQMEIMGRLQDEQVSREMVRFIMRCVR</sequence>
<organism evidence="1 2">
    <name type="scientific">Fodinibius salicampi</name>
    <dbReference type="NCBI Taxonomy" id="1920655"/>
    <lineage>
        <taxon>Bacteria</taxon>
        <taxon>Pseudomonadati</taxon>
        <taxon>Balneolota</taxon>
        <taxon>Balneolia</taxon>
        <taxon>Balneolales</taxon>
        <taxon>Balneolaceae</taxon>
        <taxon>Fodinibius</taxon>
    </lineage>
</organism>
<evidence type="ECO:0000313" key="2">
    <source>
        <dbReference type="Proteomes" id="UP001207337"/>
    </source>
</evidence>
<dbReference type="RefSeq" id="WP_265791239.1">
    <property type="nucleotide sequence ID" value="NZ_BAABRS010000004.1"/>
</dbReference>
<evidence type="ECO:0000313" key="1">
    <source>
        <dbReference type="EMBL" id="MCW9714146.1"/>
    </source>
</evidence>
<gene>
    <name evidence="1" type="ORF">LQ318_14630</name>
</gene>
<protein>
    <submittedName>
        <fullName evidence="1">Uncharacterized protein</fullName>
    </submittedName>
</protein>
<comment type="caution">
    <text evidence="1">The sequence shown here is derived from an EMBL/GenBank/DDBJ whole genome shotgun (WGS) entry which is preliminary data.</text>
</comment>
<keyword evidence="2" id="KW-1185">Reference proteome</keyword>
<dbReference type="EMBL" id="JAJNDC010000004">
    <property type="protein sequence ID" value="MCW9714146.1"/>
    <property type="molecule type" value="Genomic_DNA"/>
</dbReference>
<dbReference type="Proteomes" id="UP001207337">
    <property type="component" value="Unassembled WGS sequence"/>
</dbReference>
<accession>A0ABT3Q233</accession>
<name>A0ABT3Q233_9BACT</name>